<feature type="region of interest" description="Disordered" evidence="1">
    <location>
        <begin position="1"/>
        <end position="25"/>
    </location>
</feature>
<dbReference type="AlphaFoldDB" id="A0A854QFI9"/>
<comment type="caution">
    <text evidence="2">The sequence shown here is derived from an EMBL/GenBank/DDBJ whole genome shotgun (WGS) entry which is preliminary data.</text>
</comment>
<sequence>MCSASHTPARPSRAAQNPNTARRDDDRHCDYCDCWKWIPGCIAVVFARYPSTLCLRPSFRSPDRVACEPAKSCTWCRSKDGGDAEKRAKAAVHCRQLPDYNEEEAPDGFFLKDGRIFWRSNWSNLRCALRGDVIFENLVSTAVKKCLQDDQFVQTKSKPTNNGLRGRVVDYLNSVVREKKKAEVKKKTEARMKNVKRRTMRFRAWLISNWKDTPLDGCKERDLFKRALLSERGVLRNLHFLEHNEIEDVLKGVAERRSNSAGDNDDEDDDDVYDEFLFLADAYYGSKVERPTVVVVPCSKSAMLSGMDTKAGYKPKARQNAGQLPSSTCLINTIIRSPWVSASRPVQPAS</sequence>
<accession>A0A854QFI9</accession>
<dbReference type="Proteomes" id="UP000199727">
    <property type="component" value="Unassembled WGS sequence"/>
</dbReference>
<proteinExistence type="predicted"/>
<evidence type="ECO:0000313" key="2">
    <source>
        <dbReference type="EMBL" id="OXG26094.1"/>
    </source>
</evidence>
<gene>
    <name evidence="2" type="ORF">C361_01450</name>
</gene>
<name>A0A854QFI9_CRYNE</name>
<protein>
    <submittedName>
        <fullName evidence="2">Uncharacterized protein</fullName>
    </submittedName>
</protein>
<dbReference type="EMBL" id="AMKT01000025">
    <property type="protein sequence ID" value="OXG26094.1"/>
    <property type="molecule type" value="Genomic_DNA"/>
</dbReference>
<reference evidence="2 3" key="1">
    <citation type="submission" date="2017-06" db="EMBL/GenBank/DDBJ databases">
        <title>Global population genomics of the pathogenic fungus Cryptococcus neoformans var. grubii.</title>
        <authorList>
            <person name="Cuomo C."/>
            <person name="Litvintseva A."/>
            <person name="Chen Y."/>
            <person name="Young S."/>
            <person name="Zeng Q."/>
            <person name="Chapman S."/>
            <person name="Gujja S."/>
            <person name="Saif S."/>
            <person name="Birren B."/>
        </authorList>
    </citation>
    <scope>NUCLEOTIDE SEQUENCE [LARGE SCALE GENOMIC DNA]</scope>
    <source>
        <strain evidence="2 3">Tu259-1</strain>
    </source>
</reference>
<evidence type="ECO:0000313" key="3">
    <source>
        <dbReference type="Proteomes" id="UP000199727"/>
    </source>
</evidence>
<dbReference type="OrthoDB" id="10668220at2759"/>
<organism evidence="2 3">
    <name type="scientific">Cryptococcus neoformans Tu259-1</name>
    <dbReference type="NCBI Taxonomy" id="1230072"/>
    <lineage>
        <taxon>Eukaryota</taxon>
        <taxon>Fungi</taxon>
        <taxon>Dikarya</taxon>
        <taxon>Basidiomycota</taxon>
        <taxon>Agaricomycotina</taxon>
        <taxon>Tremellomycetes</taxon>
        <taxon>Tremellales</taxon>
        <taxon>Cryptococcaceae</taxon>
        <taxon>Cryptococcus</taxon>
        <taxon>Cryptococcus neoformans species complex</taxon>
    </lineage>
</organism>
<evidence type="ECO:0000256" key="1">
    <source>
        <dbReference type="SAM" id="MobiDB-lite"/>
    </source>
</evidence>